<dbReference type="EMBL" id="JACGCM010000221">
    <property type="protein sequence ID" value="KAF6175027.1"/>
    <property type="molecule type" value="Genomic_DNA"/>
</dbReference>
<evidence type="ECO:0000313" key="4">
    <source>
        <dbReference type="EMBL" id="KAF6175027.1"/>
    </source>
</evidence>
<dbReference type="PANTHER" id="PTHR31174">
    <property type="entry name" value="SEED MATURATION FAMILY PROTEIN"/>
    <property type="match status" value="1"/>
</dbReference>
<evidence type="ECO:0000256" key="1">
    <source>
        <dbReference type="ARBA" id="ARBA00010733"/>
    </source>
</evidence>
<evidence type="ECO:0000313" key="5">
    <source>
        <dbReference type="Proteomes" id="UP000541444"/>
    </source>
</evidence>
<evidence type="ECO:0000259" key="3">
    <source>
        <dbReference type="Pfam" id="PF04927"/>
    </source>
</evidence>
<comment type="caution">
    <text evidence="4">The sequence shown here is derived from an EMBL/GenBank/DDBJ whole genome shotgun (WGS) entry which is preliminary data.</text>
</comment>
<gene>
    <name evidence="4" type="ORF">GIB67_039575</name>
</gene>
<comment type="similarity">
    <text evidence="1">Belongs to the LEA type SMP family.</text>
</comment>
<keyword evidence="5" id="KW-1185">Reference proteome</keyword>
<feature type="domain" description="SMP" evidence="3">
    <location>
        <begin position="3"/>
        <end position="49"/>
    </location>
</feature>
<proteinExistence type="inferred from homology"/>
<dbReference type="PANTHER" id="PTHR31174:SF7">
    <property type="entry name" value="LATE EMBRYOGENESIS ABUNDANT PROTEIN 31-RELATED"/>
    <property type="match status" value="1"/>
</dbReference>
<dbReference type="OrthoDB" id="2014755at2759"/>
<dbReference type="Proteomes" id="UP000541444">
    <property type="component" value="Unassembled WGS sequence"/>
</dbReference>
<organism evidence="4 5">
    <name type="scientific">Kingdonia uniflora</name>
    <dbReference type="NCBI Taxonomy" id="39325"/>
    <lineage>
        <taxon>Eukaryota</taxon>
        <taxon>Viridiplantae</taxon>
        <taxon>Streptophyta</taxon>
        <taxon>Embryophyta</taxon>
        <taxon>Tracheophyta</taxon>
        <taxon>Spermatophyta</taxon>
        <taxon>Magnoliopsida</taxon>
        <taxon>Ranunculales</taxon>
        <taxon>Circaeasteraceae</taxon>
        <taxon>Kingdonia</taxon>
    </lineage>
</organism>
<reference evidence="4 5" key="1">
    <citation type="journal article" date="2020" name="IScience">
        <title>Genome Sequencing of the Endangered Kingdonia uniflora (Circaeasteraceae, Ranunculales) Reveals Potential Mechanisms of Evolutionary Specialization.</title>
        <authorList>
            <person name="Sun Y."/>
            <person name="Deng T."/>
            <person name="Zhang A."/>
            <person name="Moore M.J."/>
            <person name="Landis J.B."/>
            <person name="Lin N."/>
            <person name="Zhang H."/>
            <person name="Zhang X."/>
            <person name="Huang J."/>
            <person name="Zhang X."/>
            <person name="Sun H."/>
            <person name="Wang H."/>
        </authorList>
    </citation>
    <scope>NUCLEOTIDE SEQUENCE [LARGE SCALE GENOMIC DNA]</scope>
    <source>
        <strain evidence="4">TB1705</strain>
        <tissue evidence="4">Leaf</tissue>
    </source>
</reference>
<evidence type="ECO:0000256" key="2">
    <source>
        <dbReference type="ARBA" id="ARBA00022737"/>
    </source>
</evidence>
<sequence length="117" mass="12423">MSLTAKDKPVDQSNTAAIQPTKVRATSQNIITKGGVRATAQSTVTHNARLVHDNNQTKLVDVLTDAASKIWVDKLVTRQDVGGVMGAELKNNPNLVTHPGGIAVTVITVARLNESTK</sequence>
<keyword evidence="2" id="KW-0677">Repeat</keyword>
<dbReference type="InterPro" id="IPR042971">
    <property type="entry name" value="LEA_SMP"/>
</dbReference>
<protein>
    <recommendedName>
        <fullName evidence="3">SMP domain-containing protein</fullName>
    </recommendedName>
</protein>
<name>A0A7J7P6F6_9MAGN</name>
<accession>A0A7J7P6F6</accession>
<dbReference type="AlphaFoldDB" id="A0A7J7P6F6"/>
<feature type="domain" description="SMP" evidence="3">
    <location>
        <begin position="57"/>
        <end position="115"/>
    </location>
</feature>
<dbReference type="InterPro" id="IPR007011">
    <property type="entry name" value="LEA_SMP_dom"/>
</dbReference>
<dbReference type="Pfam" id="PF04927">
    <property type="entry name" value="SMP"/>
    <property type="match status" value="2"/>
</dbReference>